<evidence type="ECO:0000256" key="2">
    <source>
        <dbReference type="ARBA" id="ARBA00022771"/>
    </source>
</evidence>
<evidence type="ECO:0000256" key="3">
    <source>
        <dbReference type="ARBA" id="ARBA00022833"/>
    </source>
</evidence>
<evidence type="ECO:0000256" key="4">
    <source>
        <dbReference type="SAM" id="MobiDB-lite"/>
    </source>
</evidence>
<proteinExistence type="predicted"/>
<reference evidence="5" key="1">
    <citation type="submission" date="2021-01" db="EMBL/GenBank/DDBJ databases">
        <authorList>
            <person name="Corre E."/>
            <person name="Pelletier E."/>
            <person name="Niang G."/>
            <person name="Scheremetjew M."/>
            <person name="Finn R."/>
            <person name="Kale V."/>
            <person name="Holt S."/>
            <person name="Cochrane G."/>
            <person name="Meng A."/>
            <person name="Brown T."/>
            <person name="Cohen L."/>
        </authorList>
    </citation>
    <scope>NUCLEOTIDE SEQUENCE</scope>
    <source>
        <strain evidence="5">CCMP2058</strain>
    </source>
</reference>
<protein>
    <recommendedName>
        <fullName evidence="6">RING-type domain-containing protein</fullName>
    </recommendedName>
</protein>
<dbReference type="InterPro" id="IPR017907">
    <property type="entry name" value="Znf_RING_CS"/>
</dbReference>
<dbReference type="EMBL" id="HBEM01018133">
    <property type="protein sequence ID" value="CAD8453426.1"/>
    <property type="molecule type" value="Transcribed_RNA"/>
</dbReference>
<accession>A0A7S0DFY5</accession>
<dbReference type="AlphaFoldDB" id="A0A7S0DFY5"/>
<dbReference type="Gene3D" id="3.30.40.10">
    <property type="entry name" value="Zinc/RING finger domain, C3HC4 (zinc finger)"/>
    <property type="match status" value="1"/>
</dbReference>
<gene>
    <name evidence="5" type="ORF">LAMO00422_LOCUS12366</name>
</gene>
<feature type="region of interest" description="Disordered" evidence="4">
    <location>
        <begin position="1"/>
        <end position="21"/>
    </location>
</feature>
<keyword evidence="3" id="KW-0862">Zinc</keyword>
<name>A0A7S0DFY5_9EUKA</name>
<dbReference type="SUPFAM" id="SSF57850">
    <property type="entry name" value="RING/U-box"/>
    <property type="match status" value="1"/>
</dbReference>
<keyword evidence="1" id="KW-0479">Metal-binding</keyword>
<evidence type="ECO:0000256" key="1">
    <source>
        <dbReference type="ARBA" id="ARBA00022723"/>
    </source>
</evidence>
<dbReference type="GO" id="GO:0008270">
    <property type="term" value="F:zinc ion binding"/>
    <property type="evidence" value="ECO:0007669"/>
    <property type="project" value="UniProtKB-KW"/>
</dbReference>
<sequence length="342" mass="37807">MSHEATALPARGNPQESESSTTLLPLEGLGWFFLRGRSSKGTRLLSADGDREIPITVESRVFKSGGRLKEAATWGAIDAGGGWCYIFNSHNQKRLGVNSKRPGKLVLKRGTGNEFRWRAELIPADQCPEDALRSPISHPSDLKEQGKLCFLVNKTTTQRICLGRHLATSPFALWGSSQRFRWRVTRVPVSLPPASPTNKLDSKADGAIGRVETQLMELGAVSRSFRCPCCLCKAPKLRGLRLRCGHALCFTCAKAYPPILIKTKTPMICAYRDCGTAVALEELAKVLPLDVLKAYEEVSKSALMMSRRSRIDKVKSCPLKNFSELLQRHDTLLKASNIDNKT</sequence>
<evidence type="ECO:0008006" key="6">
    <source>
        <dbReference type="Google" id="ProtNLM"/>
    </source>
</evidence>
<dbReference type="PROSITE" id="PS00518">
    <property type="entry name" value="ZF_RING_1"/>
    <property type="match status" value="1"/>
</dbReference>
<dbReference type="InterPro" id="IPR013083">
    <property type="entry name" value="Znf_RING/FYVE/PHD"/>
</dbReference>
<evidence type="ECO:0000313" key="5">
    <source>
        <dbReference type="EMBL" id="CAD8453426.1"/>
    </source>
</evidence>
<keyword evidence="2" id="KW-0863">Zinc-finger</keyword>
<organism evidence="5">
    <name type="scientific">Amorphochlora amoebiformis</name>
    <dbReference type="NCBI Taxonomy" id="1561963"/>
    <lineage>
        <taxon>Eukaryota</taxon>
        <taxon>Sar</taxon>
        <taxon>Rhizaria</taxon>
        <taxon>Cercozoa</taxon>
        <taxon>Chlorarachniophyceae</taxon>
        <taxon>Amorphochlora</taxon>
    </lineage>
</organism>